<accession>A0A2L1VMP1</accession>
<evidence type="ECO:0000313" key="2">
    <source>
        <dbReference type="Proteomes" id="UP000237921"/>
    </source>
</evidence>
<reference evidence="2" key="1">
    <citation type="submission" date="2017-12" db="EMBL/GenBank/DDBJ databases">
        <title>FDA dAtabase for Regulatory Grade micrObial Sequences (FDA-ARGOS): Supporting development and validation of Infectious Disease Dx tests.</title>
        <authorList>
            <person name="Hoffmann M."/>
            <person name="Allard M."/>
            <person name="Evans P."/>
            <person name="Brown E."/>
            <person name="Tallon L."/>
            <person name="Sadzewicz L."/>
            <person name="Sengamalay N."/>
            <person name="Ott S."/>
            <person name="Godinez A."/>
            <person name="Nagaraj S."/>
            <person name="Vavikolanu K."/>
            <person name="Aluvathingal J."/>
            <person name="Nadendla S."/>
            <person name="Sichtig H."/>
        </authorList>
    </citation>
    <scope>NUCLEOTIDE SEQUENCE [LARGE SCALE GENOMIC DNA]</scope>
    <source>
        <strain evidence="2">FDAARGOS_129</strain>
    </source>
</reference>
<organism evidence="1 2">
    <name type="scientific">Acinetobacter nosocomialis</name>
    <dbReference type="NCBI Taxonomy" id="106654"/>
    <lineage>
        <taxon>Bacteria</taxon>
        <taxon>Pseudomonadati</taxon>
        <taxon>Pseudomonadota</taxon>
        <taxon>Gammaproteobacteria</taxon>
        <taxon>Moraxellales</taxon>
        <taxon>Moraxellaceae</taxon>
        <taxon>Acinetobacter</taxon>
        <taxon>Acinetobacter calcoaceticus/baumannii complex</taxon>
    </lineage>
</organism>
<dbReference type="Proteomes" id="UP000237921">
    <property type="component" value="Chromosome"/>
</dbReference>
<dbReference type="EMBL" id="CP014019">
    <property type="protein sequence ID" value="AVF46445.1"/>
    <property type="molecule type" value="Genomic_DNA"/>
</dbReference>
<evidence type="ECO:0000313" key="1">
    <source>
        <dbReference type="EMBL" id="AVF46445.1"/>
    </source>
</evidence>
<dbReference type="AlphaFoldDB" id="A0A2L1VMP1"/>
<proteinExistence type="predicted"/>
<sequence length="59" mass="7307">MYIKRKNNLLDEDDFIKDDLVIDDFFIVRDTDKPYIYVVSKKFVDIVNKFKFKMNFLEY</sequence>
<gene>
    <name evidence="1" type="ORF">AL533_10495</name>
</gene>
<protein>
    <submittedName>
        <fullName evidence="1">Uncharacterized protein</fullName>
    </submittedName>
</protein>
<name>A0A2L1VMP1_ACINO</name>